<evidence type="ECO:0000313" key="3">
    <source>
        <dbReference type="EMBL" id="SBW07445.1"/>
    </source>
</evidence>
<dbReference type="EMBL" id="FLUQ01000003">
    <property type="protein sequence ID" value="SBW07445.1"/>
    <property type="molecule type" value="Genomic_DNA"/>
</dbReference>
<sequence length="350" mass="37537">MGAITPMTNPIVTVMSNAMFALKGRNPIIFAVHPKALECGKKTVAYLNAALEKLHAPKNCIQMLEIPHLELTKMLASSVDVIIATGGMDMVRSVYASGKPALGVGAGNVQALVDSGVDYAAVIPKIVTGRAFDNGIVCTSEQSAALPRKDWDILMKLFAENNAYVVPASKRAALRSIAFPQGKMNRDLVGKNAGEVAAAAGITVPANTMILAVEAEGPDDILGEEKMFPLLAVYPYDTWEEAVEIARNNLNKIGKGHSIAVHSNNQERIEYAGVKTEVSRIVVNQQCAASGGGSFQNGLSPTNTLGCGSWGNNSISENLTYYHLINISRIAFFQENKKIPSDEEIWSTNF</sequence>
<name>A0A212K7G4_9DELT</name>
<evidence type="ECO:0000259" key="2">
    <source>
        <dbReference type="Pfam" id="PF00171"/>
    </source>
</evidence>
<dbReference type="InterPro" id="IPR015590">
    <property type="entry name" value="Aldehyde_DH_dom"/>
</dbReference>
<dbReference type="Pfam" id="PF00171">
    <property type="entry name" value="Aldedh"/>
    <property type="match status" value="1"/>
</dbReference>
<dbReference type="InterPro" id="IPR016162">
    <property type="entry name" value="Ald_DH_N"/>
</dbReference>
<dbReference type="Gene3D" id="3.40.605.10">
    <property type="entry name" value="Aldehyde Dehydrogenase, Chain A, domain 1"/>
    <property type="match status" value="1"/>
</dbReference>
<organism evidence="3">
    <name type="scientific">uncultured delta proteobacterium</name>
    <dbReference type="NCBI Taxonomy" id="34034"/>
    <lineage>
        <taxon>Bacteria</taxon>
        <taxon>Deltaproteobacteria</taxon>
        <taxon>environmental samples</taxon>
    </lineage>
</organism>
<keyword evidence="1 3" id="KW-0560">Oxidoreductase</keyword>
<dbReference type="PANTHER" id="PTHR11699">
    <property type="entry name" value="ALDEHYDE DEHYDROGENASE-RELATED"/>
    <property type="match status" value="1"/>
</dbReference>
<protein>
    <submittedName>
        <fullName evidence="3">Succinate-semialdehyde dehydrogenase (Acetylating)</fullName>
        <ecNumber evidence="3">1.2.1.76</ecNumber>
    </submittedName>
</protein>
<gene>
    <name evidence="3" type="ORF">KL86DPRO_30057</name>
</gene>
<dbReference type="EC" id="1.2.1.76" evidence="3"/>
<reference evidence="3" key="1">
    <citation type="submission" date="2016-04" db="EMBL/GenBank/DDBJ databases">
        <authorList>
            <person name="Evans L.H."/>
            <person name="Alamgir A."/>
            <person name="Owens N."/>
            <person name="Weber N.D."/>
            <person name="Virtaneva K."/>
            <person name="Barbian K."/>
            <person name="Babar A."/>
            <person name="Rosenke K."/>
        </authorList>
    </citation>
    <scope>NUCLEOTIDE SEQUENCE</scope>
    <source>
        <strain evidence="3">86</strain>
    </source>
</reference>
<dbReference type="InterPro" id="IPR016163">
    <property type="entry name" value="Ald_DH_C"/>
</dbReference>
<dbReference type="AlphaFoldDB" id="A0A212K7G4"/>
<dbReference type="GO" id="GO:0016620">
    <property type="term" value="F:oxidoreductase activity, acting on the aldehyde or oxo group of donors, NAD or NADP as acceptor"/>
    <property type="evidence" value="ECO:0007669"/>
    <property type="project" value="InterPro"/>
</dbReference>
<evidence type="ECO:0000256" key="1">
    <source>
        <dbReference type="ARBA" id="ARBA00023002"/>
    </source>
</evidence>
<proteinExistence type="predicted"/>
<accession>A0A212K7G4</accession>
<dbReference type="Gene3D" id="3.40.309.10">
    <property type="entry name" value="Aldehyde Dehydrogenase, Chain A, domain 2"/>
    <property type="match status" value="1"/>
</dbReference>
<feature type="domain" description="Aldehyde dehydrogenase" evidence="2">
    <location>
        <begin position="2"/>
        <end position="160"/>
    </location>
</feature>
<dbReference type="InterPro" id="IPR016161">
    <property type="entry name" value="Ald_DH/histidinol_DH"/>
</dbReference>
<dbReference type="SUPFAM" id="SSF53720">
    <property type="entry name" value="ALDH-like"/>
    <property type="match status" value="1"/>
</dbReference>